<evidence type="ECO:0000256" key="7">
    <source>
        <dbReference type="ARBA" id="ARBA00022777"/>
    </source>
</evidence>
<comment type="similarity">
    <text evidence="2">Belongs to the Clp1 family. NOL9/GRC3 subfamily.</text>
</comment>
<evidence type="ECO:0000256" key="4">
    <source>
        <dbReference type="ARBA" id="ARBA00019824"/>
    </source>
</evidence>
<evidence type="ECO:0000256" key="5">
    <source>
        <dbReference type="ARBA" id="ARBA00022679"/>
    </source>
</evidence>
<feature type="domain" description="Clp1 P-loop" evidence="10">
    <location>
        <begin position="306"/>
        <end position="501"/>
    </location>
</feature>
<feature type="compositionally biased region" description="Polar residues" evidence="9">
    <location>
        <begin position="13"/>
        <end position="22"/>
    </location>
</feature>
<name>A0A2C5WWC3_9PEZI</name>
<dbReference type="GO" id="GO:0000448">
    <property type="term" value="P:cleavage in ITS2 between 5.8S rRNA and LSU-rRNA of tricistronic rRNA transcript (SSU-rRNA, 5.8S rRNA, LSU-rRNA)"/>
    <property type="evidence" value="ECO:0007669"/>
    <property type="project" value="TreeGrafter"/>
</dbReference>
<dbReference type="InterPro" id="IPR027417">
    <property type="entry name" value="P-loop_NTPase"/>
</dbReference>
<reference evidence="11 12" key="1">
    <citation type="journal article" date="2013" name="Fungal Biol.">
        <title>Analysis of microsatellite markers in the genome of the plant pathogen Ceratocystis fimbriata.</title>
        <authorList>
            <person name="Simpson M.C."/>
            <person name="Wilken P.M."/>
            <person name="Coetzee M.P."/>
            <person name="Wingfield M.J."/>
            <person name="Wingfield B.D."/>
        </authorList>
    </citation>
    <scope>NUCLEOTIDE SEQUENCE [LARGE SCALE GENOMIC DNA]</scope>
    <source>
        <strain evidence="11 12">CBS 114723</strain>
    </source>
</reference>
<dbReference type="EMBL" id="APWK03000161">
    <property type="protein sequence ID" value="PHH49924.1"/>
    <property type="molecule type" value="Genomic_DNA"/>
</dbReference>
<accession>A0A2C5WWC3</accession>
<evidence type="ECO:0000259" key="10">
    <source>
        <dbReference type="Pfam" id="PF16575"/>
    </source>
</evidence>
<evidence type="ECO:0000256" key="9">
    <source>
        <dbReference type="SAM" id="MobiDB-lite"/>
    </source>
</evidence>
<keyword evidence="5" id="KW-0808">Transferase</keyword>
<dbReference type="AlphaFoldDB" id="A0A2C5WWC3"/>
<dbReference type="PANTHER" id="PTHR12755:SF3">
    <property type="entry name" value="POLYNUCLEOTIDE 5'-HYDROXYL-KINASE NOL9"/>
    <property type="match status" value="1"/>
</dbReference>
<dbReference type="SUPFAM" id="SSF52540">
    <property type="entry name" value="P-loop containing nucleoside triphosphate hydrolases"/>
    <property type="match status" value="1"/>
</dbReference>
<evidence type="ECO:0000256" key="2">
    <source>
        <dbReference type="ARBA" id="ARBA00011003"/>
    </source>
</evidence>
<feature type="compositionally biased region" description="Basic residues" evidence="9">
    <location>
        <begin position="1"/>
        <end position="10"/>
    </location>
</feature>
<keyword evidence="8" id="KW-0067">ATP-binding</keyword>
<dbReference type="GO" id="GO:0051731">
    <property type="term" value="F:polynucleotide 5'-hydroxyl-kinase activity"/>
    <property type="evidence" value="ECO:0007669"/>
    <property type="project" value="InterPro"/>
</dbReference>
<sequence length="773" mass="84292">MSTPSKKRKVAASGQQATTSAFSALAARRQQPTTSPAISAAAMLRSRREQQSQAQAEVNDLPRSPEKKTGRMAAQPGDGPDVATNIKEKKPARRGRRSDGTTDDMSVSKSLKATNDKEDISANVHEPISVLGLSPARQSGPILQMSSLVQTPKNWSIKSGVISLNLENDERLVIVGSYGIKIHRGEVTIAGATLQPSDMTYWICAPLSHAVPVLRCYKGVRIDLYPDPVFRNMRQLESLSHLFKEIWPSNMSQSFRVTNTFQLFTSEDVPKRTTVQLLTSPPEWNKKLAEIASSDIAKNPIYFICGPKGAGKSTFTRLLGNKLISTQLHGFYNSRRKTTIRGVNIVDIDPGQAEYTPPGLLSLIHTKNLNTAPPFGHPWTDAAMATELVHSHAFGALTPGADPDLYLSLAIDLCSRAKGAPTLINTPGWTLGTGLDLLMSLISRVHPTEIIYMSEGGPAETVEGLRSVSRKNFYTLPSQSSDPAPRTSAQLRAMQTMSYFHWRPSSTDNMRPIWVPEPLSEVTPLVAKYKGQKRGIMGILSYGAQTPPFLLAESLNGMMVAVVRIQDPKAFAAFQTARTPVDVGEMEVDEPGPAPTDAKYDEVVISSSPEGLPIIANPDNVSLDSQYSCTIGLALVRGIDTTSATLQLLTPIPLDTIRSLRENGQRLVLLHGQFDAPTWAYTEDVYRRSLAFNRLSIDGEKMQDSVNVEYGSDNESEASAITVTSDDEKGRAANSAAGEAIPWVQVIHGDQRRPKGSRAWRVRRDLGRGNGGD</sequence>
<dbReference type="Gene3D" id="3.40.50.300">
    <property type="entry name" value="P-loop containing nucleotide triphosphate hydrolases"/>
    <property type="match status" value="1"/>
</dbReference>
<keyword evidence="12" id="KW-1185">Reference proteome</keyword>
<dbReference type="STRING" id="1035309.A0A2C5WWC3"/>
<evidence type="ECO:0000256" key="3">
    <source>
        <dbReference type="ARBA" id="ARBA00018706"/>
    </source>
</evidence>
<comment type="caution">
    <text evidence="11">The sequence shown here is derived from an EMBL/GenBank/DDBJ whole genome shotgun (WGS) entry which is preliminary data.</text>
</comment>
<keyword evidence="7 11" id="KW-0418">Kinase</keyword>
<feature type="region of interest" description="Disordered" evidence="9">
    <location>
        <begin position="750"/>
        <end position="773"/>
    </location>
</feature>
<organism evidence="11 12">
    <name type="scientific">Ceratocystis fimbriata CBS 114723</name>
    <dbReference type="NCBI Taxonomy" id="1035309"/>
    <lineage>
        <taxon>Eukaryota</taxon>
        <taxon>Fungi</taxon>
        <taxon>Dikarya</taxon>
        <taxon>Ascomycota</taxon>
        <taxon>Pezizomycotina</taxon>
        <taxon>Sordariomycetes</taxon>
        <taxon>Hypocreomycetidae</taxon>
        <taxon>Microascales</taxon>
        <taxon>Ceratocystidaceae</taxon>
        <taxon>Ceratocystis</taxon>
    </lineage>
</organism>
<proteinExistence type="inferred from homology"/>
<dbReference type="GO" id="GO:0005524">
    <property type="term" value="F:ATP binding"/>
    <property type="evidence" value="ECO:0007669"/>
    <property type="project" value="UniProtKB-KW"/>
</dbReference>
<dbReference type="GO" id="GO:0005634">
    <property type="term" value="C:nucleus"/>
    <property type="evidence" value="ECO:0007669"/>
    <property type="project" value="TreeGrafter"/>
</dbReference>
<evidence type="ECO:0000256" key="6">
    <source>
        <dbReference type="ARBA" id="ARBA00022741"/>
    </source>
</evidence>
<keyword evidence="6" id="KW-0547">Nucleotide-binding</keyword>
<evidence type="ECO:0000256" key="1">
    <source>
        <dbReference type="ARBA" id="ARBA00003798"/>
    </source>
</evidence>
<gene>
    <name evidence="11" type="primary">GRC3</name>
    <name evidence="11" type="ORF">CFIMG_003125RA</name>
</gene>
<feature type="region of interest" description="Disordered" evidence="9">
    <location>
        <begin position="1"/>
        <end position="120"/>
    </location>
</feature>
<dbReference type="OrthoDB" id="4054781at2759"/>
<evidence type="ECO:0000313" key="11">
    <source>
        <dbReference type="EMBL" id="PHH49924.1"/>
    </source>
</evidence>
<dbReference type="InterPro" id="IPR032319">
    <property type="entry name" value="CLP1_P"/>
</dbReference>
<reference evidence="11 12" key="2">
    <citation type="journal article" date="2013" name="IMA Fungus">
        <title>IMA Genome-F 1: Ceratocystis fimbriata: Draft nuclear genome sequence for the plant pathogen, Ceratocystis fimbriata.</title>
        <authorList>
            <person name="Wilken P.M."/>
            <person name="Steenkamp E.T."/>
            <person name="Wingfield M.J."/>
            <person name="de Beer Z.W."/>
            <person name="Wingfield B.D."/>
        </authorList>
    </citation>
    <scope>NUCLEOTIDE SEQUENCE [LARGE SCALE GENOMIC DNA]</scope>
    <source>
        <strain evidence="11 12">CBS 114723</strain>
    </source>
</reference>
<comment type="function">
    <text evidence="1">Polynucleotide 5'-kinase involved in rRNA processing.</text>
</comment>
<dbReference type="InterPro" id="IPR045116">
    <property type="entry name" value="Clp1/Grc3"/>
</dbReference>
<evidence type="ECO:0000256" key="8">
    <source>
        <dbReference type="ARBA" id="ARBA00022840"/>
    </source>
</evidence>
<dbReference type="PANTHER" id="PTHR12755">
    <property type="entry name" value="CLEAVAGE/POLYADENYLATION FACTOR IA SUBUNIT CLP1P"/>
    <property type="match status" value="1"/>
</dbReference>
<evidence type="ECO:0000313" key="12">
    <source>
        <dbReference type="Proteomes" id="UP000222788"/>
    </source>
</evidence>
<protein>
    <recommendedName>
        <fullName evidence="4">Polynucleotide 5'-hydroxyl-kinase GRC3</fullName>
    </recommendedName>
    <alternativeName>
        <fullName evidence="3">Polynucleotide 5'-hydroxyl-kinase grc3</fullName>
    </alternativeName>
</protein>
<dbReference type="Proteomes" id="UP000222788">
    <property type="component" value="Unassembled WGS sequence"/>
</dbReference>
<dbReference type="Pfam" id="PF16575">
    <property type="entry name" value="CLP1_P"/>
    <property type="match status" value="1"/>
</dbReference>